<reference evidence="2 3" key="1">
    <citation type="submission" date="2016-11" db="EMBL/GenBank/DDBJ databases">
        <authorList>
            <person name="Jaros S."/>
            <person name="Januszkiewicz K."/>
            <person name="Wedrychowicz H."/>
        </authorList>
    </citation>
    <scope>NUCLEOTIDE SEQUENCE [LARGE SCALE GENOMIC DNA]</scope>
    <source>
        <strain evidence="2 3">NF2</strain>
    </source>
</reference>
<keyword evidence="1" id="KW-0812">Transmembrane</keyword>
<evidence type="ECO:0000256" key="1">
    <source>
        <dbReference type="SAM" id="Phobius"/>
    </source>
</evidence>
<feature type="transmembrane region" description="Helical" evidence="1">
    <location>
        <begin position="107"/>
        <end position="127"/>
    </location>
</feature>
<gene>
    <name evidence="2" type="ORF">BP422_22035</name>
</gene>
<dbReference type="Proteomes" id="UP000197781">
    <property type="component" value="Chromosome"/>
</dbReference>
<name>A0A220MMK5_9BACL</name>
<organism evidence="2 3">
    <name type="scientific">Brevibacillus formosus</name>
    <dbReference type="NCBI Taxonomy" id="54913"/>
    <lineage>
        <taxon>Bacteria</taxon>
        <taxon>Bacillati</taxon>
        <taxon>Bacillota</taxon>
        <taxon>Bacilli</taxon>
        <taxon>Bacillales</taxon>
        <taxon>Paenibacillaceae</taxon>
        <taxon>Brevibacillus</taxon>
    </lineage>
</organism>
<feature type="transmembrane region" description="Helical" evidence="1">
    <location>
        <begin position="81"/>
        <end position="101"/>
    </location>
</feature>
<keyword evidence="1" id="KW-1133">Transmembrane helix</keyword>
<accession>A0A220MMK5</accession>
<protein>
    <submittedName>
        <fullName evidence="2">Uncharacterized protein</fullName>
    </submittedName>
</protein>
<proteinExistence type="predicted"/>
<feature type="transmembrane region" description="Helical" evidence="1">
    <location>
        <begin position="20"/>
        <end position="45"/>
    </location>
</feature>
<evidence type="ECO:0000313" key="2">
    <source>
        <dbReference type="EMBL" id="ASJ55989.1"/>
    </source>
</evidence>
<dbReference type="InterPro" id="IPR046192">
    <property type="entry name" value="DUF6220"/>
</dbReference>
<dbReference type="Pfam" id="PF19728">
    <property type="entry name" value="DUF6220"/>
    <property type="match status" value="1"/>
</dbReference>
<keyword evidence="1" id="KW-0472">Membrane</keyword>
<evidence type="ECO:0000313" key="3">
    <source>
        <dbReference type="Proteomes" id="UP000197781"/>
    </source>
</evidence>
<dbReference type="KEGG" id="bfm:BP422_22035"/>
<dbReference type="EMBL" id="CP018145">
    <property type="protein sequence ID" value="ASJ55989.1"/>
    <property type="molecule type" value="Genomic_DNA"/>
</dbReference>
<feature type="transmembrane region" description="Helical" evidence="1">
    <location>
        <begin position="57"/>
        <end position="74"/>
    </location>
</feature>
<sequence length="138" mass="15675">MLEINEKIPLPPPRVKIWRYMFIVLAWVFFAFIIVQVSLAGLGLFVNGEHWEMHRTLAQYFALLPVGMLVLSFLGKLPVHLRWICLGLYLMIVAQFLTVIYSSNLGILSALHPVIALFLFWGSLFTAKHAHNLGGKKA</sequence>
<dbReference type="AlphaFoldDB" id="A0A220MMK5"/>